<dbReference type="InParanoid" id="B3SBT3"/>
<dbReference type="InterPro" id="IPR012982">
    <property type="entry name" value="PARP1-like_PADR1_Zn_ribbon"/>
</dbReference>
<evidence type="ECO:0000256" key="8">
    <source>
        <dbReference type="ARBA" id="ARBA00022765"/>
    </source>
</evidence>
<dbReference type="HOGENOM" id="CLU_928514_0_0_1"/>
<dbReference type="Gene3D" id="3.90.640.80">
    <property type="match status" value="1"/>
</dbReference>
<comment type="catalytic activity">
    <reaction evidence="13">
        <text>NAD(+) + (ADP-D-ribosyl)n-acceptor = nicotinamide + (ADP-D-ribosyl)n+1-acceptor + H(+).</text>
        <dbReference type="EC" id="2.4.2.30"/>
    </reaction>
</comment>
<evidence type="ECO:0000256" key="14">
    <source>
        <dbReference type="SAM" id="MobiDB-lite"/>
    </source>
</evidence>
<feature type="domain" description="PARP1-like PADR1" evidence="15">
    <location>
        <begin position="78"/>
        <end position="120"/>
    </location>
</feature>
<dbReference type="KEGG" id="tad:TRIADDRAFT_61727"/>
<sequence>MKRKQDHQASKAAKRMASHADEHSKYEEQMMMVWKTRNILREECDKETLRLIKSQNGETPTSEQTNLNDCAERIVFGAFKPCPNCNKSSKYFKETSNGFVCTGGIANIPCEYVTEKRERCACKISEELKAKSPFLNSYSYTPLDRIQLNKDESCFIPEKLKHRCIHRESIVKQKPLGNIRVATIGKLEENMSNIRKKIENLGGIFHEQISKYVDLCVGRLDKLNKKLKEEIDNLGLPTVSEECLSAITGDNFDETITKYGVSNCTAEKVAKIKNTRKGFYSTNIISPSGLAITDPHSGNS</sequence>
<feature type="region of interest" description="Disordered" evidence="14">
    <location>
        <begin position="1"/>
        <end position="24"/>
    </location>
</feature>
<keyword evidence="7" id="KW-0677">Repeat</keyword>
<evidence type="ECO:0000256" key="12">
    <source>
        <dbReference type="ARBA" id="ARBA00023125"/>
    </source>
</evidence>
<name>B3SBT3_TRIAD</name>
<dbReference type="PANTHER" id="PTHR10459:SF112">
    <property type="entry name" value="POLY [ADP-RIBOSE] POLYMERASE 1"/>
    <property type="match status" value="1"/>
</dbReference>
<keyword evidence="5" id="KW-0808">Transferase</keyword>
<keyword evidence="12" id="KW-0238">DNA-binding</keyword>
<dbReference type="GO" id="GO:0006974">
    <property type="term" value="P:DNA damage response"/>
    <property type="evidence" value="ECO:0007669"/>
    <property type="project" value="UniProtKB-ARBA"/>
</dbReference>
<dbReference type="InterPro" id="IPR036420">
    <property type="entry name" value="BRCT_dom_sf"/>
</dbReference>
<dbReference type="GO" id="GO:0003677">
    <property type="term" value="F:DNA binding"/>
    <property type="evidence" value="ECO:0007669"/>
    <property type="project" value="UniProtKB-KW"/>
</dbReference>
<evidence type="ECO:0000256" key="10">
    <source>
        <dbReference type="ARBA" id="ARBA00022833"/>
    </source>
</evidence>
<evidence type="ECO:0000256" key="1">
    <source>
        <dbReference type="ARBA" id="ARBA00000438"/>
    </source>
</evidence>
<dbReference type="STRING" id="10228.B3SBT3"/>
<comment type="catalytic activity">
    <reaction evidence="1">
        <text>L-aspartyl-[protein] + NAD(+) = 4-O-(ADP-D-ribosyl)-L-aspartyl-[protein] + nicotinamide</text>
        <dbReference type="Rhea" id="RHEA:54424"/>
        <dbReference type="Rhea" id="RHEA-COMP:9867"/>
        <dbReference type="Rhea" id="RHEA-COMP:13832"/>
        <dbReference type="ChEBI" id="CHEBI:17154"/>
        <dbReference type="ChEBI" id="CHEBI:29961"/>
        <dbReference type="ChEBI" id="CHEBI:57540"/>
        <dbReference type="ChEBI" id="CHEBI:138102"/>
    </reaction>
</comment>
<dbReference type="SMART" id="SM01335">
    <property type="entry name" value="PADR1"/>
    <property type="match status" value="1"/>
</dbReference>
<dbReference type="Pfam" id="PF08063">
    <property type="entry name" value="Zn_ribbon_PADR1"/>
    <property type="match status" value="1"/>
</dbReference>
<keyword evidence="11" id="KW-0520">NAD</keyword>
<dbReference type="EC" id="2.4.2.30" evidence="3"/>
<comment type="catalytic activity">
    <reaction evidence="2">
        <text>L-glutamyl-[protein] + NAD(+) = 5-O-(ADP-D-ribosyl)-L-glutamyl-[protein] + nicotinamide</text>
        <dbReference type="Rhea" id="RHEA:58224"/>
        <dbReference type="Rhea" id="RHEA-COMP:10208"/>
        <dbReference type="Rhea" id="RHEA-COMP:15089"/>
        <dbReference type="ChEBI" id="CHEBI:17154"/>
        <dbReference type="ChEBI" id="CHEBI:29973"/>
        <dbReference type="ChEBI" id="CHEBI:57540"/>
        <dbReference type="ChEBI" id="CHEBI:142540"/>
    </reaction>
</comment>
<keyword evidence="9" id="KW-0863">Zinc-finger</keyword>
<accession>B3SBT3</accession>
<keyword evidence="4" id="KW-0328">Glycosyltransferase</keyword>
<evidence type="ECO:0000256" key="6">
    <source>
        <dbReference type="ARBA" id="ARBA00022723"/>
    </source>
</evidence>
<evidence type="ECO:0000313" key="16">
    <source>
        <dbReference type="EMBL" id="EDV19811.1"/>
    </source>
</evidence>
<keyword evidence="17" id="KW-1185">Reference proteome</keyword>
<dbReference type="AlphaFoldDB" id="B3SBT3"/>
<evidence type="ECO:0000256" key="3">
    <source>
        <dbReference type="ARBA" id="ARBA00012020"/>
    </source>
</evidence>
<dbReference type="PROSITE" id="PS52007">
    <property type="entry name" value="PADR1"/>
    <property type="match status" value="1"/>
</dbReference>
<evidence type="ECO:0000256" key="7">
    <source>
        <dbReference type="ARBA" id="ARBA00022737"/>
    </source>
</evidence>
<evidence type="ECO:0000256" key="4">
    <source>
        <dbReference type="ARBA" id="ARBA00022676"/>
    </source>
</evidence>
<dbReference type="PANTHER" id="PTHR10459">
    <property type="entry name" value="DNA LIGASE"/>
    <property type="match status" value="1"/>
</dbReference>
<evidence type="ECO:0000256" key="5">
    <source>
        <dbReference type="ARBA" id="ARBA00022679"/>
    </source>
</evidence>
<proteinExistence type="predicted"/>
<keyword evidence="6" id="KW-0479">Metal-binding</keyword>
<evidence type="ECO:0000313" key="17">
    <source>
        <dbReference type="Proteomes" id="UP000009022"/>
    </source>
</evidence>
<dbReference type="GeneID" id="6758894"/>
<reference evidence="16 17" key="1">
    <citation type="journal article" date="2008" name="Nature">
        <title>The Trichoplax genome and the nature of placozoans.</title>
        <authorList>
            <person name="Srivastava M."/>
            <person name="Begovic E."/>
            <person name="Chapman J."/>
            <person name="Putnam N.H."/>
            <person name="Hellsten U."/>
            <person name="Kawashima T."/>
            <person name="Kuo A."/>
            <person name="Mitros T."/>
            <person name="Salamov A."/>
            <person name="Carpenter M.L."/>
            <person name="Signorovitch A.Y."/>
            <person name="Moreno M.A."/>
            <person name="Kamm K."/>
            <person name="Grimwood J."/>
            <person name="Schmutz J."/>
            <person name="Shapiro H."/>
            <person name="Grigoriev I.V."/>
            <person name="Buss L.W."/>
            <person name="Schierwater B."/>
            <person name="Dellaporta S.L."/>
            <person name="Rokhsar D.S."/>
        </authorList>
    </citation>
    <scope>NUCLEOTIDE SEQUENCE [LARGE SCALE GENOMIC DNA]</scope>
    <source>
        <strain evidence="16 17">Grell-BS-1999</strain>
    </source>
</reference>
<organism evidence="16 17">
    <name type="scientific">Trichoplax adhaerens</name>
    <name type="common">Trichoplax reptans</name>
    <dbReference type="NCBI Taxonomy" id="10228"/>
    <lineage>
        <taxon>Eukaryota</taxon>
        <taxon>Metazoa</taxon>
        <taxon>Placozoa</taxon>
        <taxon>Uniplacotomia</taxon>
        <taxon>Trichoplacea</taxon>
        <taxon>Trichoplacidae</taxon>
        <taxon>Trichoplax</taxon>
    </lineage>
</organism>
<evidence type="ECO:0000256" key="11">
    <source>
        <dbReference type="ARBA" id="ARBA00023027"/>
    </source>
</evidence>
<dbReference type="FunFam" id="3.40.50.10190:FF:000051">
    <property type="entry name" value="Poly [ADP-ribose] polymerase"/>
    <property type="match status" value="1"/>
</dbReference>
<dbReference type="GO" id="GO:0003950">
    <property type="term" value="F:NAD+ poly-ADP-ribosyltransferase activity"/>
    <property type="evidence" value="ECO:0007669"/>
    <property type="project" value="UniProtKB-EC"/>
</dbReference>
<dbReference type="Gene3D" id="3.40.50.10190">
    <property type="entry name" value="BRCT domain"/>
    <property type="match status" value="1"/>
</dbReference>
<dbReference type="PhylomeDB" id="B3SBT3"/>
<gene>
    <name evidence="16" type="ORF">TRIADDRAFT_61727</name>
</gene>
<evidence type="ECO:0000256" key="9">
    <source>
        <dbReference type="ARBA" id="ARBA00022771"/>
    </source>
</evidence>
<dbReference type="FunFam" id="3.90.640.80:FF:000002">
    <property type="entry name" value="Poly [ADP-ribose] polymerase"/>
    <property type="match status" value="1"/>
</dbReference>
<dbReference type="CTD" id="6758894"/>
<evidence type="ECO:0000256" key="2">
    <source>
        <dbReference type="ARBA" id="ARBA00000459"/>
    </source>
</evidence>
<dbReference type="RefSeq" id="XP_002117681.1">
    <property type="nucleotide sequence ID" value="XM_002117645.1"/>
</dbReference>
<dbReference type="SUPFAM" id="SSF52113">
    <property type="entry name" value="BRCT domain"/>
    <property type="match status" value="1"/>
</dbReference>
<dbReference type="GO" id="GO:0008270">
    <property type="term" value="F:zinc ion binding"/>
    <property type="evidence" value="ECO:0007669"/>
    <property type="project" value="UniProtKB-KW"/>
</dbReference>
<evidence type="ECO:0000256" key="13">
    <source>
        <dbReference type="ARBA" id="ARBA00033987"/>
    </source>
</evidence>
<dbReference type="Proteomes" id="UP000009022">
    <property type="component" value="Unassembled WGS sequence"/>
</dbReference>
<dbReference type="InterPro" id="IPR050800">
    <property type="entry name" value="ARTD/PARP"/>
</dbReference>
<dbReference type="EMBL" id="DS985266">
    <property type="protein sequence ID" value="EDV19811.1"/>
    <property type="molecule type" value="Genomic_DNA"/>
</dbReference>
<keyword evidence="8" id="KW-0013">ADP-ribosylation</keyword>
<dbReference type="eggNOG" id="KOG1037">
    <property type="taxonomic scope" value="Eukaryota"/>
</dbReference>
<protein>
    <recommendedName>
        <fullName evidence="3">NAD(+) ADP-ribosyltransferase</fullName>
        <ecNumber evidence="3">2.4.2.30</ecNumber>
    </recommendedName>
</protein>
<evidence type="ECO:0000259" key="15">
    <source>
        <dbReference type="Pfam" id="PF08063"/>
    </source>
</evidence>
<keyword evidence="10" id="KW-0862">Zinc</keyword>